<accession>A0A392QXL6</accession>
<dbReference type="Proteomes" id="UP000265520">
    <property type="component" value="Unassembled WGS sequence"/>
</dbReference>
<dbReference type="AlphaFoldDB" id="A0A392QXL6"/>
<protein>
    <submittedName>
        <fullName evidence="1">Pre-mRNA-splicing factor SLU7-like</fullName>
    </submittedName>
</protein>
<evidence type="ECO:0000313" key="2">
    <source>
        <dbReference type="Proteomes" id="UP000265520"/>
    </source>
</evidence>
<keyword evidence="2" id="KW-1185">Reference proteome</keyword>
<dbReference type="EMBL" id="LXQA010169816">
    <property type="protein sequence ID" value="MCI29038.1"/>
    <property type="molecule type" value="Genomic_DNA"/>
</dbReference>
<feature type="non-terminal residue" evidence="1">
    <location>
        <position position="56"/>
    </location>
</feature>
<sequence length="56" mass="6407">MVLLLFCSQRLRHNWPTVNKSHTPTAAEEENFATWGTDVPDDLVLDQKKLAEALKK</sequence>
<evidence type="ECO:0000313" key="1">
    <source>
        <dbReference type="EMBL" id="MCI29038.1"/>
    </source>
</evidence>
<organism evidence="1 2">
    <name type="scientific">Trifolium medium</name>
    <dbReference type="NCBI Taxonomy" id="97028"/>
    <lineage>
        <taxon>Eukaryota</taxon>
        <taxon>Viridiplantae</taxon>
        <taxon>Streptophyta</taxon>
        <taxon>Embryophyta</taxon>
        <taxon>Tracheophyta</taxon>
        <taxon>Spermatophyta</taxon>
        <taxon>Magnoliopsida</taxon>
        <taxon>eudicotyledons</taxon>
        <taxon>Gunneridae</taxon>
        <taxon>Pentapetalae</taxon>
        <taxon>rosids</taxon>
        <taxon>fabids</taxon>
        <taxon>Fabales</taxon>
        <taxon>Fabaceae</taxon>
        <taxon>Papilionoideae</taxon>
        <taxon>50 kb inversion clade</taxon>
        <taxon>NPAAA clade</taxon>
        <taxon>Hologalegina</taxon>
        <taxon>IRL clade</taxon>
        <taxon>Trifolieae</taxon>
        <taxon>Trifolium</taxon>
    </lineage>
</organism>
<reference evidence="1 2" key="1">
    <citation type="journal article" date="2018" name="Front. Plant Sci.">
        <title>Red Clover (Trifolium pratense) and Zigzag Clover (T. medium) - A Picture of Genomic Similarities and Differences.</title>
        <authorList>
            <person name="Dluhosova J."/>
            <person name="Istvanek J."/>
            <person name="Nedelnik J."/>
            <person name="Repkova J."/>
        </authorList>
    </citation>
    <scope>NUCLEOTIDE SEQUENCE [LARGE SCALE GENOMIC DNA]</scope>
    <source>
        <strain evidence="2">cv. 10/8</strain>
        <tissue evidence="1">Leaf</tissue>
    </source>
</reference>
<proteinExistence type="predicted"/>
<comment type="caution">
    <text evidence="1">The sequence shown here is derived from an EMBL/GenBank/DDBJ whole genome shotgun (WGS) entry which is preliminary data.</text>
</comment>
<name>A0A392QXL6_9FABA</name>